<name>A0A0B5KFD8_9VIRU</name>
<feature type="transmembrane region" description="Helical" evidence="1">
    <location>
        <begin position="151"/>
        <end position="169"/>
    </location>
</feature>
<dbReference type="EMBL" id="KM817709">
    <property type="protein sequence ID" value="AJG39279.1"/>
    <property type="molecule type" value="Viral_cRNA"/>
</dbReference>
<proteinExistence type="predicted"/>
<keyword evidence="1" id="KW-0472">Membrane</keyword>
<feature type="non-terminal residue" evidence="2">
    <location>
        <position position="715"/>
    </location>
</feature>
<protein>
    <submittedName>
        <fullName evidence="2">Glycoprotein</fullName>
    </submittedName>
</protein>
<keyword evidence="1" id="KW-1133">Transmembrane helix</keyword>
<keyword evidence="1" id="KW-0812">Transmembrane</keyword>
<sequence length="715" mass="82532">MLESHSHWRYHSRILGTILIIDLAFGVFILELMFIILQILYKTSKYIYHNLIYNHIYSFILQDETSCDYCGCPLEDLHDGLLHEQFCNINICPYCKSDLVMMNKGHIINCDQKSKALKAQRYNEKDNLSKIIMDINSERGFNVPTIKKNVFVLRIWISSILIIVIMMLISPGEARLMDKPCNRLIGRTTDCMQRSTDQILKNSPESHNHWSSVELGMIENLEKHFSPATFSYHALHRLKTRRVVESNDQASIVLNEGMCNQKTDSCKGFGDIEWSTDVFQGAIESYKTMNKDKFESTFNIFIPDVEVITLYKLKYKTTEWMIQKNQHFSCTETDCSKVCVDVAGDNCPKIKNKRESDSSWNHNPIWCLSVNSGCTCINARVIPKDNSDVYLVLEPVKTFMQGLICVEQNNIFIDCLTIDKPTTKQFSHGKMIIREWKPTIHLPKSIIVKIMAGSNNTYTDAYYGTICEEANCNVGSIGDYQFMEMDKNCGNGSYFNTADFQTDIIYSFAETPEWQITGPSPGSYQIKNLEHLNKYLPLSDHIVDLEKNQIQIKGGILGSMNIRLYISGIELFSLNDDSEVENFEVKNCQGYYMSELGTICTFSINLKNGMRSLIKIIPGDENNMIESDSQLITHGQNNFRKFMYTRSKQPFYKFCCVHKDKKLCNDFKFNLTDPSMSWRYVPSTSMMLRNKDKIKLCDTWFGLSCIWLRFKDSLK</sequence>
<accession>A0A0B5KFD8</accession>
<evidence type="ECO:0000256" key="1">
    <source>
        <dbReference type="SAM" id="Phobius"/>
    </source>
</evidence>
<organism evidence="2">
    <name type="scientific">Jiangxia Mosquito Virus 2</name>
    <dbReference type="NCBI Taxonomy" id="1608052"/>
    <lineage>
        <taxon>Viruses</taxon>
        <taxon>Riboviria</taxon>
    </lineage>
</organism>
<feature type="transmembrane region" description="Helical" evidence="1">
    <location>
        <begin position="14"/>
        <end position="41"/>
    </location>
</feature>
<gene>
    <name evidence="2" type="primary">G</name>
</gene>
<reference evidence="2" key="2">
    <citation type="journal article" date="2015" name="Elife">
        <title>Unprecedented genomic diversity of RNA viruses in arthropods reveals the ancestry of negative-sense RNA viruses.</title>
        <authorList>
            <person name="Li C.X."/>
            <person name="Shi M."/>
            <person name="Tian J.H."/>
            <person name="Lin X.D."/>
            <person name="Kang Y.J."/>
            <person name="Chen L.J."/>
            <person name="Qin X.C."/>
            <person name="Xu J."/>
            <person name="Holmes E.C."/>
            <person name="Zhang Y.Z."/>
        </authorList>
    </citation>
    <scope>NUCLEOTIDE SEQUENCE</scope>
    <source>
        <strain evidence="2">JX1-14</strain>
    </source>
</reference>
<evidence type="ECO:0000313" key="2">
    <source>
        <dbReference type="EMBL" id="AJG39279.1"/>
    </source>
</evidence>
<reference evidence="2" key="1">
    <citation type="submission" date="2014-09" db="EMBL/GenBank/DDBJ databases">
        <authorList>
            <person name="Li C.-X."/>
            <person name="Shi M."/>
            <person name="Tian J.-H."/>
            <person name="Lin X.-D."/>
            <person name="Kang Y.-J."/>
            <person name="Qin X.-C."/>
            <person name="Chen L.-J."/>
            <person name="Xu J."/>
            <person name="Holmes E.C."/>
        </authorList>
    </citation>
    <scope>NUCLEOTIDE SEQUENCE</scope>
    <source>
        <strain evidence="2">JX1-14</strain>
    </source>
</reference>